<accession>A0A9E5DFR2</accession>
<comment type="caution">
    <text evidence="3">The sequence shown here is derived from an EMBL/GenBank/DDBJ whole genome shotgun (WGS) entry which is preliminary data.</text>
</comment>
<evidence type="ECO:0000256" key="1">
    <source>
        <dbReference type="ARBA" id="ARBA00038248"/>
    </source>
</evidence>
<organism evidence="3 4">
    <name type="scientific">Methanoculleus formosensis</name>
    <dbReference type="NCBI Taxonomy" id="2590886"/>
    <lineage>
        <taxon>Archaea</taxon>
        <taxon>Methanobacteriati</taxon>
        <taxon>Methanobacteriota</taxon>
        <taxon>Stenosarchaea group</taxon>
        <taxon>Methanomicrobia</taxon>
        <taxon>Methanomicrobiales</taxon>
        <taxon>Methanomicrobiaceae</taxon>
        <taxon>Methanoculleus</taxon>
    </lineage>
</organism>
<dbReference type="EMBL" id="VHLL01000004">
    <property type="protein sequence ID" value="MCT8337451.1"/>
    <property type="molecule type" value="Genomic_DNA"/>
</dbReference>
<dbReference type="AlphaFoldDB" id="A0A9E5DFR2"/>
<dbReference type="InterPro" id="IPR007842">
    <property type="entry name" value="HEPN_dom"/>
</dbReference>
<comment type="similarity">
    <text evidence="1">Belongs to the UPF0332 family.</text>
</comment>
<evidence type="ECO:0000313" key="4">
    <source>
        <dbReference type="Proteomes" id="UP001065682"/>
    </source>
</evidence>
<reference evidence="3" key="1">
    <citation type="submission" date="2019-06" db="EMBL/GenBank/DDBJ databases">
        <title>Methanoculleus strain from Tamsui River, Taipei, Taiwan.</title>
        <authorList>
            <person name="You Y.-T."/>
            <person name="Chen S.-C."/>
            <person name="Lai S.-J."/>
            <person name="Lee Y.-C."/>
            <person name="Lai M.-C."/>
        </authorList>
    </citation>
    <scope>NUCLEOTIDE SEQUENCE</scope>
    <source>
        <strain evidence="3">Afa-1</strain>
    </source>
</reference>
<evidence type="ECO:0000313" key="3">
    <source>
        <dbReference type="EMBL" id="MCT8337451.1"/>
    </source>
</evidence>
<dbReference type="InterPro" id="IPR052226">
    <property type="entry name" value="UPF0332_toxin"/>
</dbReference>
<gene>
    <name evidence="3" type="ORF">FKB36_08080</name>
</gene>
<protein>
    <submittedName>
        <fullName evidence="3">HEPN domain-containing protein</fullName>
    </submittedName>
</protein>
<sequence>MNDQSVITAFFVKSHQRLDAARILCDEGHYEDSINRAYYEIVSCNPCSSASKRRRKTHAGLISAIGSEYVKTGELAREHGRAFNLVEELREEVDYTICWSIMREEVVSVIARATDFVVCAERICAEDYDVSGALFPVECSTQRIGKHCYLSPEE</sequence>
<dbReference type="PANTHER" id="PTHR36565:SF1">
    <property type="entry name" value="UPF0332 PROTEIN TM_1000"/>
    <property type="match status" value="1"/>
</dbReference>
<proteinExistence type="inferred from homology"/>
<evidence type="ECO:0000259" key="2">
    <source>
        <dbReference type="Pfam" id="PF05168"/>
    </source>
</evidence>
<dbReference type="Gene3D" id="1.20.120.330">
    <property type="entry name" value="Nucleotidyltransferases domain 2"/>
    <property type="match status" value="1"/>
</dbReference>
<dbReference type="PANTHER" id="PTHR36565">
    <property type="entry name" value="UPF0332 PROTEIN TM_1000"/>
    <property type="match status" value="1"/>
</dbReference>
<name>A0A9E5DFR2_9EURY</name>
<dbReference type="Proteomes" id="UP001065682">
    <property type="component" value="Unassembled WGS sequence"/>
</dbReference>
<dbReference type="RefSeq" id="WP_261597555.1">
    <property type="nucleotide sequence ID" value="NZ_VHLL01000004.1"/>
</dbReference>
<feature type="domain" description="HEPN" evidence="2">
    <location>
        <begin position="13"/>
        <end position="120"/>
    </location>
</feature>
<dbReference type="Pfam" id="PF05168">
    <property type="entry name" value="HEPN"/>
    <property type="match status" value="1"/>
</dbReference>
<keyword evidence="4" id="KW-1185">Reference proteome</keyword>